<protein>
    <recommendedName>
        <fullName evidence="3">DUF4176 domain-containing protein</fullName>
    </recommendedName>
</protein>
<dbReference type="InterPro" id="IPR025233">
    <property type="entry name" value="DUF4176"/>
</dbReference>
<sequence length="132" mass="15472">MEQNHILPIGSVVKTKKGNVKLMIVGRAQLYNNEGTIGYFDYSALIYPEGITSQQEFAFFNHEDIQEIYFEGYRDEVEKKFAEMYEENIKNTSYPKLTLSYDDFSNEVENHVSDKETLKEINQRLDEESFGF</sequence>
<dbReference type="AlphaFoldDB" id="A0AB73Q1S2"/>
<reference evidence="1 2" key="1">
    <citation type="submission" date="2017-05" db="EMBL/GenBank/DDBJ databases">
        <title>The Genome Sequence of Enterococcus faecium 6F2_DIV0138.</title>
        <authorList>
            <consortium name="The Broad Institute Genomics Platform"/>
            <consortium name="The Broad Institute Genomic Center for Infectious Diseases"/>
            <person name="Earl A."/>
            <person name="Manson A."/>
            <person name="Schwartman J."/>
            <person name="Gilmore M."/>
            <person name="Abouelleil A."/>
            <person name="Cao P."/>
            <person name="Chapman S."/>
            <person name="Cusick C."/>
            <person name="Shea T."/>
            <person name="Young S."/>
            <person name="Neafsey D."/>
            <person name="Nusbaum C."/>
            <person name="Birren B."/>
        </authorList>
    </citation>
    <scope>NUCLEOTIDE SEQUENCE [LARGE SCALE GENOMIC DNA]</scope>
    <source>
        <strain evidence="1 2">6F2_DIV0138</strain>
    </source>
</reference>
<organism evidence="1 2">
    <name type="scientific">Enterococcus faecium</name>
    <name type="common">Streptococcus faecium</name>
    <dbReference type="NCBI Taxonomy" id="1352"/>
    <lineage>
        <taxon>Bacteria</taxon>
        <taxon>Bacillati</taxon>
        <taxon>Bacillota</taxon>
        <taxon>Bacilli</taxon>
        <taxon>Lactobacillales</taxon>
        <taxon>Enterococcaceae</taxon>
        <taxon>Enterococcus</taxon>
    </lineage>
</organism>
<proteinExistence type="predicted"/>
<evidence type="ECO:0000313" key="1">
    <source>
        <dbReference type="EMBL" id="OTN98595.1"/>
    </source>
</evidence>
<comment type="caution">
    <text evidence="1">The sequence shown here is derived from an EMBL/GenBank/DDBJ whole genome shotgun (WGS) entry which is preliminary data.</text>
</comment>
<evidence type="ECO:0008006" key="3">
    <source>
        <dbReference type="Google" id="ProtNLM"/>
    </source>
</evidence>
<dbReference type="Pfam" id="PF13780">
    <property type="entry name" value="DUF4176"/>
    <property type="match status" value="1"/>
</dbReference>
<dbReference type="EMBL" id="NGLB01000001">
    <property type="protein sequence ID" value="OTN98595.1"/>
    <property type="molecule type" value="Genomic_DNA"/>
</dbReference>
<dbReference type="RefSeq" id="WP_086324334.1">
    <property type="nucleotide sequence ID" value="NZ_NGLB01000001.1"/>
</dbReference>
<evidence type="ECO:0000313" key="2">
    <source>
        <dbReference type="Proteomes" id="UP000194737"/>
    </source>
</evidence>
<accession>A0AB73Q1S2</accession>
<dbReference type="Proteomes" id="UP000194737">
    <property type="component" value="Unassembled WGS sequence"/>
</dbReference>
<gene>
    <name evidence="1" type="ORF">A5804_000078</name>
</gene>
<name>A0AB73Q1S2_ENTFC</name>